<evidence type="ECO:0000313" key="2">
    <source>
        <dbReference type="EMBL" id="EAZ63658.2"/>
    </source>
</evidence>
<dbReference type="Proteomes" id="UP000002258">
    <property type="component" value="Chromosome 1"/>
</dbReference>
<evidence type="ECO:0000256" key="1">
    <source>
        <dbReference type="SAM" id="MobiDB-lite"/>
    </source>
</evidence>
<feature type="compositionally biased region" description="Polar residues" evidence="1">
    <location>
        <begin position="10"/>
        <end position="22"/>
    </location>
</feature>
<comment type="caution">
    <text evidence="2">The sequence shown here is derived from an EMBL/GenBank/DDBJ whole genome shotgun (WGS) entry which is preliminary data.</text>
</comment>
<dbReference type="GeneID" id="4850814"/>
<dbReference type="AlphaFoldDB" id="A3GEW5"/>
<sequence>MTDSGKPENQEATESPNLQDNDIATVQEQQSLINLVKNVLNPNGDDPRVDQYISSTFQYISGVLYKMSVSTDKEATAKEIAEDLSERFNKWKDEREKQKAEKQNGQSDEKDAKKD</sequence>
<dbReference type="eggNOG" id="ENOG502RQES">
    <property type="taxonomic scope" value="Eukaryota"/>
</dbReference>
<accession>A3GEW5</accession>
<dbReference type="EMBL" id="AAVQ01000001">
    <property type="protein sequence ID" value="EAZ63658.2"/>
    <property type="molecule type" value="Genomic_DNA"/>
</dbReference>
<reference evidence="2 3" key="1">
    <citation type="journal article" date="2007" name="Nat. Biotechnol.">
        <title>Genome sequence of the lignocellulose-bioconverting and xylose-fermenting yeast Pichia stipitis.</title>
        <authorList>
            <person name="Jeffries T.W."/>
            <person name="Grigoriev I.V."/>
            <person name="Grimwood J."/>
            <person name="Laplaza J.M."/>
            <person name="Aerts A."/>
            <person name="Salamov A."/>
            <person name="Schmutz J."/>
            <person name="Lindquist E."/>
            <person name="Dehal P."/>
            <person name="Shapiro H."/>
            <person name="Jin Y.S."/>
            <person name="Passoth V."/>
            <person name="Richardson P.M."/>
        </authorList>
    </citation>
    <scope>NUCLEOTIDE SEQUENCE [LARGE SCALE GENOMIC DNA]</scope>
    <source>
        <strain evidence="3">ATCC 58785 / CBS 6054 / NBRC 10063 / NRRL Y-11545</strain>
    </source>
</reference>
<evidence type="ECO:0000313" key="3">
    <source>
        <dbReference type="Proteomes" id="UP000002258"/>
    </source>
</evidence>
<organism evidence="2 3">
    <name type="scientific">Scheffersomyces stipitis (strain ATCC 58785 / CBS 6054 / NBRC 10063 / NRRL Y-11545)</name>
    <name type="common">Yeast</name>
    <name type="synonym">Pichia stipitis</name>
    <dbReference type="NCBI Taxonomy" id="322104"/>
    <lineage>
        <taxon>Eukaryota</taxon>
        <taxon>Fungi</taxon>
        <taxon>Dikarya</taxon>
        <taxon>Ascomycota</taxon>
        <taxon>Saccharomycotina</taxon>
        <taxon>Pichiomycetes</taxon>
        <taxon>Debaryomycetaceae</taxon>
        <taxon>Scheffersomyces</taxon>
    </lineage>
</organism>
<dbReference type="RefSeq" id="XP_001387681.2">
    <property type="nucleotide sequence ID" value="XM_001387644.1"/>
</dbReference>
<gene>
    <name evidence="2" type="ORF">PICST_28028</name>
</gene>
<proteinExistence type="predicted"/>
<name>A3GEW5_PICST</name>
<protein>
    <submittedName>
        <fullName evidence="2">Uncharacterized protein</fullName>
    </submittedName>
</protein>
<keyword evidence="3" id="KW-1185">Reference proteome</keyword>
<dbReference type="InParanoid" id="A3GEW5"/>
<dbReference type="OMA" id="HNYLANV"/>
<dbReference type="HOGENOM" id="CLU_150785_0_0_1"/>
<feature type="region of interest" description="Disordered" evidence="1">
    <location>
        <begin position="85"/>
        <end position="115"/>
    </location>
</feature>
<feature type="region of interest" description="Disordered" evidence="1">
    <location>
        <begin position="1"/>
        <end position="22"/>
    </location>
</feature>
<dbReference type="OrthoDB" id="4094421at2759"/>
<dbReference type="KEGG" id="pic:PICST_28028"/>